<name>A0A3G1IV82_9EUKA</name>
<sequence>MTVFVQYVLLLALVFGATFISFLGFKAIKLI</sequence>
<feature type="transmembrane region" description="Helical" evidence="1">
    <location>
        <begin position="6"/>
        <end position="25"/>
    </location>
</feature>
<evidence type="ECO:0000256" key="1">
    <source>
        <dbReference type="SAM" id="Phobius"/>
    </source>
</evidence>
<keyword evidence="1" id="KW-0472">Membrane</keyword>
<protein>
    <submittedName>
        <fullName evidence="2">Cytochrome b6/f complex subunit 6</fullName>
    </submittedName>
</protein>
<gene>
    <name evidence="2" type="primary">petL</name>
</gene>
<dbReference type="AlphaFoldDB" id="A0A3G1IV82"/>
<reference evidence="2" key="1">
    <citation type="submission" date="2017-05" db="EMBL/GenBank/DDBJ databases">
        <title>Plastid comparative genomics reveals ancient divergence between Glaucophyte genera.</title>
        <authorList>
            <person name="Figueroa-Martinez F.J."/>
            <person name="Jackson C."/>
            <person name="Reyes-Prieto A."/>
        </authorList>
    </citation>
    <scope>NUCLEOTIDE SEQUENCE</scope>
    <source>
        <strain evidence="2">BBH</strain>
    </source>
</reference>
<dbReference type="EMBL" id="MF167424">
    <property type="protein sequence ID" value="ASQ39950.1"/>
    <property type="molecule type" value="Genomic_DNA"/>
</dbReference>
<accession>A0A3G1IV82</accession>
<keyword evidence="1" id="KW-1133">Transmembrane helix</keyword>
<evidence type="ECO:0000313" key="2">
    <source>
        <dbReference type="EMBL" id="ASQ39950.1"/>
    </source>
</evidence>
<keyword evidence="1" id="KW-0812">Transmembrane</keyword>
<keyword evidence="2" id="KW-0934">Plastid</keyword>
<proteinExistence type="predicted"/>
<organism evidence="2">
    <name type="scientific">Glaucocystis sp. BBH</name>
    <dbReference type="NCBI Taxonomy" id="2023628"/>
    <lineage>
        <taxon>Eukaryota</taxon>
        <taxon>Glaucocystophyceae</taxon>
        <taxon>Glaucocystales</taxon>
        <taxon>Glaucocystaceae</taxon>
        <taxon>Glaucocystis</taxon>
    </lineage>
</organism>
<geneLocation type="plastid" evidence="2"/>